<dbReference type="PANTHER" id="PTHR32432:SF3">
    <property type="entry name" value="ETHANOLAMINE UTILIZATION PROTEIN EUTJ"/>
    <property type="match status" value="1"/>
</dbReference>
<dbReference type="Proteomes" id="UP000315995">
    <property type="component" value="Chromosome"/>
</dbReference>
<dbReference type="PIRSF" id="PIRSF019169">
    <property type="entry name" value="PilM"/>
    <property type="match status" value="1"/>
</dbReference>
<gene>
    <name evidence="1" type="primary">pilM</name>
    <name evidence="1" type="ORF">FIV42_19865</name>
</gene>
<dbReference type="CDD" id="cd24049">
    <property type="entry name" value="ASKHA_NBD_PilM"/>
    <property type="match status" value="1"/>
</dbReference>
<evidence type="ECO:0000313" key="2">
    <source>
        <dbReference type="Proteomes" id="UP000315995"/>
    </source>
</evidence>
<proteinExistence type="predicted"/>
<organism evidence="1 2">
    <name type="scientific">Persicimonas caeni</name>
    <dbReference type="NCBI Taxonomy" id="2292766"/>
    <lineage>
        <taxon>Bacteria</taxon>
        <taxon>Deltaproteobacteria</taxon>
        <taxon>Bradymonadales</taxon>
        <taxon>Bradymonadaceae</taxon>
        <taxon>Persicimonas</taxon>
    </lineage>
</organism>
<sequence>MAKGRNCVGLDIGSSAVKLCVLKETKKGLQLQAFDHTTLPPETIVDGALMNSTVVADAIAELLDRNKVRYKETALSVSGNTVIIKKITLPLMTQEELEESIQWEAEQYIPFDIQDVFIGFEVLAPRTEQGQMDVVLVAAKKEMINDYTAVCHETGLKPIVVDVDVFCMQNMYEVNYGYHENETVVLLDIGNSVVSMNVVTDGMTVFTRDLSIGGSDITEEIQKQLNITYQEAEMYKMGGTPGGGTDEVLPQEVESIIQDKAEDMANEIQRSLDFYAATAADSHIDKIVASGGTAAIPSLIRTIARISGVPAEVANPFRNISYDERQFSPERIQSWAPIAGISVGLALRRTNER</sequence>
<dbReference type="InterPro" id="IPR043129">
    <property type="entry name" value="ATPase_NBD"/>
</dbReference>
<name>A0A4Y6PYU9_PERCE</name>
<reference evidence="1 2" key="1">
    <citation type="submission" date="2019-06" db="EMBL/GenBank/DDBJ databases">
        <title>Persicimonas caeni gen. nov., sp. nov., a predatory bacterium isolated from solar saltern.</title>
        <authorList>
            <person name="Wang S."/>
        </authorList>
    </citation>
    <scope>NUCLEOTIDE SEQUENCE [LARGE SCALE GENOMIC DNA]</scope>
    <source>
        <strain evidence="1 2">YN101</strain>
    </source>
</reference>
<dbReference type="AlphaFoldDB" id="A0A4Y6PYU9"/>
<dbReference type="NCBIfam" id="TIGR01175">
    <property type="entry name" value="pilM"/>
    <property type="match status" value="1"/>
</dbReference>
<dbReference type="EMBL" id="CP041186">
    <property type="protein sequence ID" value="QDG52915.1"/>
    <property type="molecule type" value="Genomic_DNA"/>
</dbReference>
<dbReference type="RefSeq" id="WP_141199376.1">
    <property type="nucleotide sequence ID" value="NZ_CP041186.1"/>
</dbReference>
<evidence type="ECO:0000313" key="1">
    <source>
        <dbReference type="EMBL" id="QDG52915.1"/>
    </source>
</evidence>
<accession>A0A5B8YB51</accession>
<dbReference type="Gene3D" id="3.30.1490.300">
    <property type="match status" value="1"/>
</dbReference>
<dbReference type="InterPro" id="IPR050696">
    <property type="entry name" value="FtsA/MreB"/>
</dbReference>
<accession>A0A4Y6PYU9</accession>
<dbReference type="Pfam" id="PF11104">
    <property type="entry name" value="PilM_2"/>
    <property type="match status" value="1"/>
</dbReference>
<dbReference type="OrthoDB" id="9773403at2"/>
<dbReference type="PANTHER" id="PTHR32432">
    <property type="entry name" value="CELL DIVISION PROTEIN FTSA-RELATED"/>
    <property type="match status" value="1"/>
</dbReference>
<dbReference type="SUPFAM" id="SSF53067">
    <property type="entry name" value="Actin-like ATPase domain"/>
    <property type="match status" value="2"/>
</dbReference>
<keyword evidence="2" id="KW-1185">Reference proteome</keyword>
<dbReference type="Gene3D" id="3.30.420.40">
    <property type="match status" value="2"/>
</dbReference>
<protein>
    <submittedName>
        <fullName evidence="1">Type IV pilus assembly protein PilM</fullName>
    </submittedName>
</protein>
<dbReference type="InterPro" id="IPR005883">
    <property type="entry name" value="PilM"/>
</dbReference>